<dbReference type="AlphaFoldDB" id="A0AAP0AV57"/>
<organism evidence="1 2">
    <name type="scientific">Platanthera zijinensis</name>
    <dbReference type="NCBI Taxonomy" id="2320716"/>
    <lineage>
        <taxon>Eukaryota</taxon>
        <taxon>Viridiplantae</taxon>
        <taxon>Streptophyta</taxon>
        <taxon>Embryophyta</taxon>
        <taxon>Tracheophyta</taxon>
        <taxon>Spermatophyta</taxon>
        <taxon>Magnoliopsida</taxon>
        <taxon>Liliopsida</taxon>
        <taxon>Asparagales</taxon>
        <taxon>Orchidaceae</taxon>
        <taxon>Orchidoideae</taxon>
        <taxon>Orchideae</taxon>
        <taxon>Orchidinae</taxon>
        <taxon>Platanthera</taxon>
    </lineage>
</organism>
<keyword evidence="2" id="KW-1185">Reference proteome</keyword>
<dbReference type="Proteomes" id="UP001418222">
    <property type="component" value="Unassembled WGS sequence"/>
</dbReference>
<gene>
    <name evidence="1" type="ORF">KSP39_PZI022296</name>
</gene>
<protein>
    <submittedName>
        <fullName evidence="1">Uncharacterized protein</fullName>
    </submittedName>
</protein>
<dbReference type="PANTHER" id="PTHR33240:SF15">
    <property type="entry name" value="GAG-PRO-LIKE PROTEIN"/>
    <property type="match status" value="1"/>
</dbReference>
<dbReference type="PANTHER" id="PTHR33240">
    <property type="entry name" value="OS08G0508500 PROTEIN"/>
    <property type="match status" value="1"/>
</dbReference>
<proteinExistence type="predicted"/>
<evidence type="ECO:0000313" key="2">
    <source>
        <dbReference type="Proteomes" id="UP001418222"/>
    </source>
</evidence>
<sequence length="125" mass="13420">MTALSSMGIRRQNLCQASGPIYGFNGAPVSVAGTLTLPVTLGEFPRQVTHDVQFVAVDTESPYNAIVGRPLQTAFQAVPSIPHLAMKFVTPAGVGVVRGFQDMARSCYLHQSRPEVISGTSIYRI</sequence>
<comment type="caution">
    <text evidence="1">The sequence shown here is derived from an EMBL/GenBank/DDBJ whole genome shotgun (WGS) entry which is preliminary data.</text>
</comment>
<accession>A0AAP0AV57</accession>
<name>A0AAP0AV57_9ASPA</name>
<reference evidence="1 2" key="1">
    <citation type="journal article" date="2022" name="Nat. Plants">
        <title>Genomes of leafy and leafless Platanthera orchids illuminate the evolution of mycoheterotrophy.</title>
        <authorList>
            <person name="Li M.H."/>
            <person name="Liu K.W."/>
            <person name="Li Z."/>
            <person name="Lu H.C."/>
            <person name="Ye Q.L."/>
            <person name="Zhang D."/>
            <person name="Wang J.Y."/>
            <person name="Li Y.F."/>
            <person name="Zhong Z.M."/>
            <person name="Liu X."/>
            <person name="Yu X."/>
            <person name="Liu D.K."/>
            <person name="Tu X.D."/>
            <person name="Liu B."/>
            <person name="Hao Y."/>
            <person name="Liao X.Y."/>
            <person name="Jiang Y.T."/>
            <person name="Sun W.H."/>
            <person name="Chen J."/>
            <person name="Chen Y.Q."/>
            <person name="Ai Y."/>
            <person name="Zhai J.W."/>
            <person name="Wu S.S."/>
            <person name="Zhou Z."/>
            <person name="Hsiao Y.Y."/>
            <person name="Wu W.L."/>
            <person name="Chen Y.Y."/>
            <person name="Lin Y.F."/>
            <person name="Hsu J.L."/>
            <person name="Li C.Y."/>
            <person name="Wang Z.W."/>
            <person name="Zhao X."/>
            <person name="Zhong W.Y."/>
            <person name="Ma X.K."/>
            <person name="Ma L."/>
            <person name="Huang J."/>
            <person name="Chen G.Z."/>
            <person name="Huang M.Z."/>
            <person name="Huang L."/>
            <person name="Peng D.H."/>
            <person name="Luo Y.B."/>
            <person name="Zou S.Q."/>
            <person name="Chen S.P."/>
            <person name="Lan S."/>
            <person name="Tsai W.C."/>
            <person name="Van de Peer Y."/>
            <person name="Liu Z.J."/>
        </authorList>
    </citation>
    <scope>NUCLEOTIDE SEQUENCE [LARGE SCALE GENOMIC DNA]</scope>
    <source>
        <strain evidence="1">Lor287</strain>
    </source>
</reference>
<evidence type="ECO:0000313" key="1">
    <source>
        <dbReference type="EMBL" id="KAK8916103.1"/>
    </source>
</evidence>
<dbReference type="EMBL" id="JBBWWQ010000020">
    <property type="protein sequence ID" value="KAK8916103.1"/>
    <property type="molecule type" value="Genomic_DNA"/>
</dbReference>